<protein>
    <submittedName>
        <fullName evidence="1">Uncharacterized protein</fullName>
    </submittedName>
</protein>
<evidence type="ECO:0000313" key="1">
    <source>
        <dbReference type="EMBL" id="RHN46430.1"/>
    </source>
</evidence>
<dbReference type="Proteomes" id="UP000265566">
    <property type="component" value="Chromosome 7"/>
</dbReference>
<proteinExistence type="predicted"/>
<gene>
    <name evidence="1" type="ORF">MtrunA17_Chr7g0242111</name>
</gene>
<dbReference type="EMBL" id="PSQE01000007">
    <property type="protein sequence ID" value="RHN46430.1"/>
    <property type="molecule type" value="Genomic_DNA"/>
</dbReference>
<organism evidence="1">
    <name type="scientific">Medicago truncatula</name>
    <name type="common">Barrel medic</name>
    <name type="synonym">Medicago tribuloides</name>
    <dbReference type="NCBI Taxonomy" id="3880"/>
    <lineage>
        <taxon>Eukaryota</taxon>
        <taxon>Viridiplantae</taxon>
        <taxon>Streptophyta</taxon>
        <taxon>Embryophyta</taxon>
        <taxon>Tracheophyta</taxon>
        <taxon>Spermatophyta</taxon>
        <taxon>Magnoliopsida</taxon>
        <taxon>eudicotyledons</taxon>
        <taxon>Gunneridae</taxon>
        <taxon>Pentapetalae</taxon>
        <taxon>rosids</taxon>
        <taxon>fabids</taxon>
        <taxon>Fabales</taxon>
        <taxon>Fabaceae</taxon>
        <taxon>Papilionoideae</taxon>
        <taxon>50 kb inversion clade</taxon>
        <taxon>NPAAA clade</taxon>
        <taxon>Hologalegina</taxon>
        <taxon>IRL clade</taxon>
        <taxon>Trifolieae</taxon>
        <taxon>Medicago</taxon>
    </lineage>
</organism>
<accession>A0A396GZJ7</accession>
<dbReference type="AlphaFoldDB" id="A0A396GZJ7"/>
<dbReference type="Gramene" id="rna40914">
    <property type="protein sequence ID" value="RHN46430.1"/>
    <property type="gene ID" value="gene40914"/>
</dbReference>
<reference evidence="1" key="1">
    <citation type="journal article" date="2018" name="Nat. Plants">
        <title>Whole-genome landscape of Medicago truncatula symbiotic genes.</title>
        <authorList>
            <person name="Pecrix Y."/>
            <person name="Gamas P."/>
            <person name="Carrere S."/>
        </authorList>
    </citation>
    <scope>NUCLEOTIDE SEQUENCE</scope>
    <source>
        <tissue evidence="1">Leaves</tissue>
    </source>
</reference>
<sequence>MHGFGSSNSDKALKVSVDDVNNGEYALKVTTVKANNTTAEQAHTAAVLLSQPEAAVLRELGEKLLSHIRSRI</sequence>
<name>A0A396GZJ7_MEDTR</name>
<comment type="caution">
    <text evidence="1">The sequence shown here is derived from an EMBL/GenBank/DDBJ whole genome shotgun (WGS) entry which is preliminary data.</text>
</comment>